<dbReference type="AlphaFoldDB" id="A0A7R8VHT9"/>
<evidence type="ECO:0000313" key="1">
    <source>
        <dbReference type="EMBL" id="CAD7197372.1"/>
    </source>
</evidence>
<protein>
    <submittedName>
        <fullName evidence="1">Uncharacterized protein</fullName>
    </submittedName>
</protein>
<proteinExistence type="predicted"/>
<gene>
    <name evidence="1" type="ORF">TDIB3V08_LOCUS3681</name>
</gene>
<dbReference type="EMBL" id="OA565611">
    <property type="protein sequence ID" value="CAD7197372.1"/>
    <property type="molecule type" value="Genomic_DNA"/>
</dbReference>
<reference evidence="1" key="1">
    <citation type="submission" date="2020-11" db="EMBL/GenBank/DDBJ databases">
        <authorList>
            <person name="Tran Van P."/>
        </authorList>
    </citation>
    <scope>NUCLEOTIDE SEQUENCE</scope>
</reference>
<organism evidence="1">
    <name type="scientific">Timema douglasi</name>
    <name type="common">Walking stick</name>
    <dbReference type="NCBI Taxonomy" id="61478"/>
    <lineage>
        <taxon>Eukaryota</taxon>
        <taxon>Metazoa</taxon>
        <taxon>Ecdysozoa</taxon>
        <taxon>Arthropoda</taxon>
        <taxon>Hexapoda</taxon>
        <taxon>Insecta</taxon>
        <taxon>Pterygota</taxon>
        <taxon>Neoptera</taxon>
        <taxon>Polyneoptera</taxon>
        <taxon>Phasmatodea</taxon>
        <taxon>Timematodea</taxon>
        <taxon>Timematoidea</taxon>
        <taxon>Timematidae</taxon>
        <taxon>Timema</taxon>
    </lineage>
</organism>
<sequence>MGRARVSTCVLVAEPGTSDGSAGALTNSPVNKRRGFSGWIVRIGKWTADDGEVGVLFLVRWGCMGSGSRASVQERVGIGFDKTPSNDMMIKHRHLQPTANTTIGTRENCA</sequence>
<name>A0A7R8VHT9_TIMDO</name>
<accession>A0A7R8VHT9</accession>